<gene>
    <name evidence="1" type="ORF">G4V63_16800</name>
</gene>
<dbReference type="AlphaFoldDB" id="A0A7C9VGR4"/>
<dbReference type="Proteomes" id="UP000480266">
    <property type="component" value="Unassembled WGS sequence"/>
</dbReference>
<proteinExistence type="predicted"/>
<keyword evidence="2" id="KW-1185">Reference proteome</keyword>
<dbReference type="EMBL" id="JAAMRR010000859">
    <property type="protein sequence ID" value="NGX96806.1"/>
    <property type="molecule type" value="Genomic_DNA"/>
</dbReference>
<organism evidence="1 2">
    <name type="scientific">Candidatus Afipia apatlaquensis</name>
    <dbReference type="NCBI Taxonomy" id="2712852"/>
    <lineage>
        <taxon>Bacteria</taxon>
        <taxon>Pseudomonadati</taxon>
        <taxon>Pseudomonadota</taxon>
        <taxon>Alphaproteobacteria</taxon>
        <taxon>Hyphomicrobiales</taxon>
        <taxon>Nitrobacteraceae</taxon>
        <taxon>Afipia</taxon>
    </lineage>
</organism>
<evidence type="ECO:0000313" key="2">
    <source>
        <dbReference type="Proteomes" id="UP000480266"/>
    </source>
</evidence>
<protein>
    <submittedName>
        <fullName evidence="1">Uncharacterized protein</fullName>
    </submittedName>
</protein>
<reference evidence="1" key="1">
    <citation type="submission" date="2020-02" db="EMBL/GenBank/DDBJ databases">
        <title>Draft genome sequence of Candidatus Afipia apatlaquensis IBT-C3, a potential strain for decolorization of textile dyes.</title>
        <authorList>
            <person name="Sanchez-Reyes A."/>
            <person name="Breton-Deval L."/>
            <person name="Mangelson H."/>
            <person name="Sanchez-Flores A."/>
        </authorList>
    </citation>
    <scope>NUCLEOTIDE SEQUENCE [LARGE SCALE GENOMIC DNA]</scope>
    <source>
        <strain evidence="1">IBT-C3</strain>
    </source>
</reference>
<feature type="non-terminal residue" evidence="1">
    <location>
        <position position="55"/>
    </location>
</feature>
<sequence>MATYGIQEIHTSQLANNLSRATLIGLTLLTATASSAMGGSSFAKEAAITLDQARA</sequence>
<comment type="caution">
    <text evidence="1">The sequence shown here is derived from an EMBL/GenBank/DDBJ whole genome shotgun (WGS) entry which is preliminary data.</text>
</comment>
<accession>A0A7C9VGR4</accession>
<evidence type="ECO:0000313" key="1">
    <source>
        <dbReference type="EMBL" id="NGX96806.1"/>
    </source>
</evidence>
<name>A0A7C9VGR4_9BRAD</name>